<feature type="domain" description="RNase III" evidence="5">
    <location>
        <begin position="894"/>
        <end position="1023"/>
    </location>
</feature>
<dbReference type="CDD" id="cd00593">
    <property type="entry name" value="RIBOc"/>
    <property type="match status" value="2"/>
</dbReference>
<evidence type="ECO:0000256" key="4">
    <source>
        <dbReference type="ARBA" id="ARBA00022840"/>
    </source>
</evidence>
<dbReference type="PANTHER" id="PTHR14950">
    <property type="entry name" value="DICER-RELATED"/>
    <property type="match status" value="1"/>
</dbReference>
<keyword evidence="3" id="KW-0347">Helicase</keyword>
<dbReference type="VEuPathDB" id="MicrosporidiaDB:NBO_4g0019"/>
<dbReference type="GO" id="GO:0006396">
    <property type="term" value="P:RNA processing"/>
    <property type="evidence" value="ECO:0007669"/>
    <property type="project" value="InterPro"/>
</dbReference>
<accession>R0KX00</accession>
<keyword evidence="2" id="KW-0378">Hydrolase</keyword>
<dbReference type="AlphaFoldDB" id="R0KX00"/>
<gene>
    <name evidence="6" type="primary">DICER</name>
    <name evidence="6" type="ORF">NBO_4g0019</name>
</gene>
<dbReference type="InterPro" id="IPR038248">
    <property type="entry name" value="Dicer_dimer_sf"/>
</dbReference>
<organism evidence="6 7">
    <name type="scientific">Nosema bombycis (strain CQ1 / CVCC 102059)</name>
    <name type="common">Microsporidian parasite</name>
    <name type="synonym">Pebrine of silkworm</name>
    <dbReference type="NCBI Taxonomy" id="578461"/>
    <lineage>
        <taxon>Eukaryota</taxon>
        <taxon>Fungi</taxon>
        <taxon>Fungi incertae sedis</taxon>
        <taxon>Microsporidia</taxon>
        <taxon>Nosematidae</taxon>
        <taxon>Nosema</taxon>
    </lineage>
</organism>
<keyword evidence="1" id="KW-0547">Nucleotide-binding</keyword>
<dbReference type="OMA" id="KAMIHPS"/>
<dbReference type="SMR" id="R0KX00"/>
<dbReference type="GO" id="GO:0005524">
    <property type="term" value="F:ATP binding"/>
    <property type="evidence" value="ECO:0007669"/>
    <property type="project" value="UniProtKB-KW"/>
</dbReference>
<dbReference type="Gene3D" id="3.30.160.380">
    <property type="entry name" value="Dicer dimerisation domain"/>
    <property type="match status" value="1"/>
</dbReference>
<evidence type="ECO:0000259" key="5">
    <source>
        <dbReference type="PROSITE" id="PS50142"/>
    </source>
</evidence>
<dbReference type="GO" id="GO:0004386">
    <property type="term" value="F:helicase activity"/>
    <property type="evidence" value="ECO:0007669"/>
    <property type="project" value="UniProtKB-KW"/>
</dbReference>
<evidence type="ECO:0000313" key="6">
    <source>
        <dbReference type="EMBL" id="EOB15391.1"/>
    </source>
</evidence>
<dbReference type="SUPFAM" id="SSF69065">
    <property type="entry name" value="RNase III domain-like"/>
    <property type="match status" value="2"/>
</dbReference>
<dbReference type="Pfam" id="PF00636">
    <property type="entry name" value="Ribonuclease_3"/>
    <property type="match status" value="2"/>
</dbReference>
<name>R0KX00_NOSB1</name>
<dbReference type="Gene3D" id="1.10.1520.10">
    <property type="entry name" value="Ribonuclease III domain"/>
    <property type="match status" value="2"/>
</dbReference>
<evidence type="ECO:0000256" key="2">
    <source>
        <dbReference type="ARBA" id="ARBA00022801"/>
    </source>
</evidence>
<dbReference type="GO" id="GO:0004525">
    <property type="term" value="F:ribonuclease III activity"/>
    <property type="evidence" value="ECO:0007669"/>
    <property type="project" value="InterPro"/>
</dbReference>
<proteinExistence type="predicted"/>
<dbReference type="EMBL" id="KB908912">
    <property type="protein sequence ID" value="EOB15391.1"/>
    <property type="molecule type" value="Genomic_DNA"/>
</dbReference>
<dbReference type="OrthoDB" id="416741at2759"/>
<dbReference type="InterPro" id="IPR000999">
    <property type="entry name" value="RNase_III_dom"/>
</dbReference>
<dbReference type="STRING" id="578461.R0KX00"/>
<dbReference type="PROSITE" id="PS50142">
    <property type="entry name" value="RNASE_3_2"/>
    <property type="match status" value="2"/>
</dbReference>
<dbReference type="SMART" id="SM00535">
    <property type="entry name" value="RIBOc"/>
    <property type="match status" value="2"/>
</dbReference>
<evidence type="ECO:0000313" key="7">
    <source>
        <dbReference type="Proteomes" id="UP000016927"/>
    </source>
</evidence>
<feature type="domain" description="RNase III" evidence="5">
    <location>
        <begin position="657"/>
        <end position="815"/>
    </location>
</feature>
<dbReference type="InterPro" id="IPR036389">
    <property type="entry name" value="RNase_III_sf"/>
</dbReference>
<keyword evidence="4" id="KW-0067">ATP-binding</keyword>
<dbReference type="Pfam" id="PF03368">
    <property type="entry name" value="Dicer_dimer"/>
    <property type="match status" value="1"/>
</dbReference>
<reference evidence="6 7" key="1">
    <citation type="journal article" date="2013" name="BMC Genomics">
        <title>Comparative genomics of parasitic silkworm microsporidia reveal an association between genome expansion and host adaptation.</title>
        <authorList>
            <person name="Pan G."/>
            <person name="Xu J."/>
            <person name="Li T."/>
            <person name="Xia Q."/>
            <person name="Liu S.L."/>
            <person name="Zhang G."/>
            <person name="Li S."/>
            <person name="Li C."/>
            <person name="Liu H."/>
            <person name="Yang L."/>
            <person name="Liu T."/>
            <person name="Zhang X."/>
            <person name="Wu Z."/>
            <person name="Fan W."/>
            <person name="Dang X."/>
            <person name="Xiang H."/>
            <person name="Tao M."/>
            <person name="Li Y."/>
            <person name="Hu J."/>
            <person name="Li Z."/>
            <person name="Lin L."/>
            <person name="Luo J."/>
            <person name="Geng L."/>
            <person name="Wang L."/>
            <person name="Long M."/>
            <person name="Wan Y."/>
            <person name="He N."/>
            <person name="Zhang Z."/>
            <person name="Lu C."/>
            <person name="Keeling P.J."/>
            <person name="Wang J."/>
            <person name="Xiang Z."/>
            <person name="Zhou Z."/>
        </authorList>
    </citation>
    <scope>NUCLEOTIDE SEQUENCE [LARGE SCALE GENOMIC DNA]</scope>
    <source>
        <strain evidence="7">CQ1 / CVCC 102059</strain>
    </source>
</reference>
<dbReference type="Proteomes" id="UP000016927">
    <property type="component" value="Unassembled WGS sequence"/>
</dbReference>
<evidence type="ECO:0000256" key="3">
    <source>
        <dbReference type="ARBA" id="ARBA00022806"/>
    </source>
</evidence>
<dbReference type="HOGENOM" id="CLU_007990_0_0_1"/>
<keyword evidence="7" id="KW-1185">Reference proteome</keyword>
<protein>
    <submittedName>
        <fullName evidence="6">Endoribonuclease Dicer</fullName>
    </submittedName>
</protein>
<evidence type="ECO:0000256" key="1">
    <source>
        <dbReference type="ARBA" id="ARBA00022741"/>
    </source>
</evidence>
<dbReference type="InterPro" id="IPR005034">
    <property type="entry name" value="Dicer_dimerisation"/>
</dbReference>
<sequence>MLDHAKSLLKKKEHKIIIERYLKEGNVVVHGQSVGFEDNPKVFILLKNKKDKIKDMANLSTLLIMDELQCISNCPDCEFNENFVKSVKNNSEINLVDINLSHSPNSKTVDSTRICLIHEILSFKFKNIVYFKYSNDFPVDFLRNVISNSKKDLKGFVKYCTKSREEYLTNPKGSIIALDFSVLFFEHVLYLINKCFEKHFLFFKSPKATRTFENSEDEKFVCIFELPKFADDEIFNSKIRSDKHVLKKDACKEASYKALITLHKAGYLDHRLCPVPEKFIHKNGLYFERIRSKYGIESRDFEEIRVKIDEMLLGIKEDYNLALEKFKKSNFIDLKETKATVSVDEILRKQPECMKNFKDIFCIYQFNEGSIGIACSDGFKESVNFKSIKITYLGTKKFTEEEIELILFYQIVFFSINFRRVLSIQSTSREYCYFALPLRNKEIDFMRIKTLYPKFLRGSVFETKDENILIDHLLFNPVLRTFYNYIGPSSIKFSDPVPSSLLSRMFKGKSNIKESHNEPKNHDQKNIDDYLINNIKKYNSEIFEDKYDLGISIKKKASVNNYTYLQYFEKIYGAKLRNKKDERNSIIEVQTYCSKEKIKSLEVHSGEVFFVTGVKNSTKKEYQDFLQYFNIFEHCAVAFEFIKDKNLNITLGSIATALSQREINSENQVSDLGYERLEFIGDSVLKFSISKFLFKERGYDLCKIVSTKDNLICNNYLYEVSKEMNLKKYISLIKFSENTFQPPAIKKFNEVDLNSKLDKYIEIFKGMGAFKNNNQEYFAFKYSLKQASESKTVANKKVFADIIEALIGAHYVEHGFDEAWNYIKKIGIPGLISQEKKESPEKRAVFKEEIVNVLDFLGLSSNNTSKVDLSGKVDFNNQYDEIYSYDEVLPRTRIEQIQNLIGYKFKNVGLLEKAVIHPSFENNIFGSERFQKLELIGDCFLDLKVSDYIYKNYTEASPFDLHTLRKSLVNNFTFATILFKSGLNDLVETGLRGEYSNFTHHKVSKVYSDLFEAIAGAVVLDSDFCLIKTNDFFLKMLKMMKENSRDC</sequence>